<gene>
    <name evidence="1" type="ORF">Ataiwa_09040</name>
</gene>
<reference evidence="1 2" key="1">
    <citation type="submission" date="2023-08" db="EMBL/GenBank/DDBJ databases">
        <title>Draft genome sequence of Algoriphagus taiwanensis.</title>
        <authorList>
            <person name="Takatani N."/>
            <person name="Hosokawa M."/>
            <person name="Sawabe T."/>
        </authorList>
    </citation>
    <scope>NUCLEOTIDE SEQUENCE [LARGE SCALE GENOMIC DNA]</scope>
    <source>
        <strain evidence="1 2">JCM 19755</strain>
    </source>
</reference>
<protein>
    <recommendedName>
        <fullName evidence="3">Transposase</fullName>
    </recommendedName>
</protein>
<sequence length="55" mass="6277">MKYPLFGEKVEDAKAFRKRGKTKNGNSKLFQEKTFSLLGCCEVKPIFAIDNGKHQ</sequence>
<keyword evidence="2" id="KW-1185">Reference proteome</keyword>
<name>A0ABQ6Q0S1_9BACT</name>
<dbReference type="RefSeq" id="WP_338227445.1">
    <property type="nucleotide sequence ID" value="NZ_BTPE01000003.1"/>
</dbReference>
<accession>A0ABQ6Q0S1</accession>
<dbReference type="Proteomes" id="UP001307705">
    <property type="component" value="Unassembled WGS sequence"/>
</dbReference>
<proteinExistence type="predicted"/>
<organism evidence="1 2">
    <name type="scientific">Algoriphagus taiwanensis</name>
    <dbReference type="NCBI Taxonomy" id="1445656"/>
    <lineage>
        <taxon>Bacteria</taxon>
        <taxon>Pseudomonadati</taxon>
        <taxon>Bacteroidota</taxon>
        <taxon>Cytophagia</taxon>
        <taxon>Cytophagales</taxon>
        <taxon>Cyclobacteriaceae</taxon>
        <taxon>Algoriphagus</taxon>
    </lineage>
</organism>
<comment type="caution">
    <text evidence="1">The sequence shown here is derived from an EMBL/GenBank/DDBJ whole genome shotgun (WGS) entry which is preliminary data.</text>
</comment>
<evidence type="ECO:0000313" key="1">
    <source>
        <dbReference type="EMBL" id="GMQ32632.1"/>
    </source>
</evidence>
<dbReference type="EMBL" id="BTPE01000003">
    <property type="protein sequence ID" value="GMQ32632.1"/>
    <property type="molecule type" value="Genomic_DNA"/>
</dbReference>
<evidence type="ECO:0008006" key="3">
    <source>
        <dbReference type="Google" id="ProtNLM"/>
    </source>
</evidence>
<evidence type="ECO:0000313" key="2">
    <source>
        <dbReference type="Proteomes" id="UP001307705"/>
    </source>
</evidence>